<evidence type="ECO:0000313" key="5">
    <source>
        <dbReference type="EMBL" id="MCY3087413.1"/>
    </source>
</evidence>
<dbReference type="InterPro" id="IPR003646">
    <property type="entry name" value="SH3-like_bac-type"/>
</dbReference>
<dbReference type="EC" id="3.5.1.28" evidence="5"/>
<dbReference type="PANTHER" id="PTHR30404">
    <property type="entry name" value="N-ACETYLMURAMOYL-L-ALANINE AMIDASE"/>
    <property type="match status" value="1"/>
</dbReference>
<dbReference type="GO" id="GO:0008745">
    <property type="term" value="F:N-acetylmuramoyl-L-alanine amidase activity"/>
    <property type="evidence" value="ECO:0007669"/>
    <property type="project" value="UniProtKB-EC"/>
</dbReference>
<organism evidence="5 6">
    <name type="scientific">Aerococcus mictus</name>
    <dbReference type="NCBI Taxonomy" id="2976810"/>
    <lineage>
        <taxon>Bacteria</taxon>
        <taxon>Bacillati</taxon>
        <taxon>Bacillota</taxon>
        <taxon>Bacilli</taxon>
        <taxon>Lactobacillales</taxon>
        <taxon>Aerococcaceae</taxon>
        <taxon>Aerococcus</taxon>
    </lineage>
</organism>
<reference evidence="5" key="1">
    <citation type="submission" date="2022-09" db="EMBL/GenBank/DDBJ databases">
        <title>Aerococcus urinae taxonomy study.</title>
        <authorList>
            <person name="Christensen J."/>
            <person name="Senneby E."/>
        </authorList>
    </citation>
    <scope>NUCLEOTIDE SEQUENCE</scope>
    <source>
        <strain evidence="5">LUND-41-B12</strain>
    </source>
</reference>
<dbReference type="SMART" id="SM00287">
    <property type="entry name" value="SH3b"/>
    <property type="match status" value="3"/>
</dbReference>
<evidence type="ECO:0000256" key="2">
    <source>
        <dbReference type="ARBA" id="ARBA00023316"/>
    </source>
</evidence>
<dbReference type="InterPro" id="IPR002508">
    <property type="entry name" value="MurNAc-LAA_cat"/>
</dbReference>
<dbReference type="InterPro" id="IPR017293">
    <property type="entry name" value="N-acetylmuramoyl-L-ala_amidase"/>
</dbReference>
<dbReference type="RefSeq" id="WP_224783854.1">
    <property type="nucleotide sequence ID" value="NZ_CAJHLG010000002.1"/>
</dbReference>
<dbReference type="GeneID" id="89334260"/>
<sequence length="460" mass="50865">MSKNSPSQTKDKKKNTYLVFSIIILTLFIIAFALIYHVKVKSTKEVTTGVINMRNGPGITYDISQQIDQGSQYQVLEEKHDWKHIILDNGQSGWIPNWLANDSLANNEEEAKAGTGFIATVLSDQVNVYQDDSTNSQVIGQANDNEKYNILYQSGDMINIQYKDDIGWIPQNQIEITPGVITQAPGRQQTKEEKAATDAFLANYDASVTATAAGVHIRSQASNDSEIIYKGQIHEKFAYLGQEGAYYHVKAQDGTEGYLANWLAESDSTAMEDKAKSLANTSTIKGKTIVLDPGHGGSDPGAIRGDKQEKNVTLKTAQVVKGLLEDYGVNVLMTREDDTFVDLAPRADIYNQAQADAFISLHYDAAEETTVSGTTVYYYDDASIPLSENVQAQLMEKMPLASNGTRFGNFQVIRDSKPPAILIELGYMSNPNDVKAFSQDEYYQKVAQSILNALIINYQE</sequence>
<dbReference type="PROSITE" id="PS51781">
    <property type="entry name" value="SH3B"/>
    <property type="match status" value="1"/>
</dbReference>
<keyword evidence="3" id="KW-1133">Transmembrane helix</keyword>
<protein>
    <submittedName>
        <fullName evidence="5">N-acetylmuramoyl-L-alanine amidase</fullName>
        <ecNumber evidence="5">3.5.1.28</ecNumber>
    </submittedName>
</protein>
<evidence type="ECO:0000256" key="3">
    <source>
        <dbReference type="SAM" id="Phobius"/>
    </source>
</evidence>
<gene>
    <name evidence="5" type="ORF">ODY61_04670</name>
</gene>
<dbReference type="Pfam" id="PF01520">
    <property type="entry name" value="Amidase_3"/>
    <property type="match status" value="1"/>
</dbReference>
<evidence type="ECO:0000256" key="1">
    <source>
        <dbReference type="ARBA" id="ARBA00022801"/>
    </source>
</evidence>
<dbReference type="CDD" id="cd02696">
    <property type="entry name" value="MurNAc-LAA"/>
    <property type="match status" value="1"/>
</dbReference>
<keyword evidence="1 5" id="KW-0378">Hydrolase</keyword>
<dbReference type="PIRSF" id="PIRSF037846">
    <property type="entry name" value="Autolysin_YrvJ_prd"/>
    <property type="match status" value="1"/>
</dbReference>
<keyword evidence="3" id="KW-0812">Transmembrane</keyword>
<keyword evidence="3" id="KW-0472">Membrane</keyword>
<feature type="transmembrane region" description="Helical" evidence="3">
    <location>
        <begin position="16"/>
        <end position="38"/>
    </location>
</feature>
<dbReference type="AlphaFoldDB" id="A0A9Q4DDV6"/>
<comment type="caution">
    <text evidence="5">The sequence shown here is derived from an EMBL/GenBank/DDBJ whole genome shotgun (WGS) entry which is preliminary data.</text>
</comment>
<name>A0A9Q4DDV6_9LACT</name>
<dbReference type="SUPFAM" id="SSF53187">
    <property type="entry name" value="Zn-dependent exopeptidases"/>
    <property type="match status" value="1"/>
</dbReference>
<dbReference type="InterPro" id="IPR050695">
    <property type="entry name" value="N-acetylmuramoyl_amidase_3"/>
</dbReference>
<dbReference type="Gene3D" id="2.30.30.40">
    <property type="entry name" value="SH3 Domains"/>
    <property type="match status" value="3"/>
</dbReference>
<dbReference type="EMBL" id="JAOTMY010000002">
    <property type="protein sequence ID" value="MCY3087413.1"/>
    <property type="molecule type" value="Genomic_DNA"/>
</dbReference>
<dbReference type="GO" id="GO:0071555">
    <property type="term" value="P:cell wall organization"/>
    <property type="evidence" value="ECO:0007669"/>
    <property type="project" value="UniProtKB-KW"/>
</dbReference>
<proteinExistence type="predicted"/>
<dbReference type="Pfam" id="PF08239">
    <property type="entry name" value="SH3_3"/>
    <property type="match status" value="1"/>
</dbReference>
<keyword evidence="2" id="KW-0961">Cell wall biogenesis/degradation</keyword>
<evidence type="ECO:0000313" key="6">
    <source>
        <dbReference type="Proteomes" id="UP001069047"/>
    </source>
</evidence>
<dbReference type="Proteomes" id="UP001069047">
    <property type="component" value="Unassembled WGS sequence"/>
</dbReference>
<dbReference type="Gene3D" id="3.40.630.40">
    <property type="entry name" value="Zn-dependent exopeptidases"/>
    <property type="match status" value="1"/>
</dbReference>
<dbReference type="SMART" id="SM00646">
    <property type="entry name" value="Ami_3"/>
    <property type="match status" value="1"/>
</dbReference>
<evidence type="ECO:0000259" key="4">
    <source>
        <dbReference type="PROSITE" id="PS51781"/>
    </source>
</evidence>
<dbReference type="GO" id="GO:0030288">
    <property type="term" value="C:outer membrane-bounded periplasmic space"/>
    <property type="evidence" value="ECO:0007669"/>
    <property type="project" value="TreeGrafter"/>
</dbReference>
<accession>A0A9Q4DDV6</accession>
<dbReference type="GO" id="GO:0009253">
    <property type="term" value="P:peptidoglycan catabolic process"/>
    <property type="evidence" value="ECO:0007669"/>
    <property type="project" value="InterPro"/>
</dbReference>
<dbReference type="PANTHER" id="PTHR30404:SF7">
    <property type="entry name" value="CELL WALL AMIDASE LYTH-RELATED"/>
    <property type="match status" value="1"/>
</dbReference>
<feature type="domain" description="SH3b" evidence="4">
    <location>
        <begin position="41"/>
        <end position="103"/>
    </location>
</feature>